<evidence type="ECO:0000313" key="2">
    <source>
        <dbReference type="EMBL" id="HJG87184.1"/>
    </source>
</evidence>
<sequence>MTSEAKHRLRRLLLQAGLILGIGLAYAVFAGLTGLSIPCPFHALTGLLCPGCGVTRMCLALLTLDLSAAWAANPVLLLLLPVLAALLARQAARYVKTGRSAFSRGESALVWGMAAVLLLWGIARNLEPLSLS</sequence>
<dbReference type="Pfam" id="PF10825">
    <property type="entry name" value="DUF2752"/>
    <property type="match status" value="1"/>
</dbReference>
<reference evidence="2" key="2">
    <citation type="submission" date="2021-09" db="EMBL/GenBank/DDBJ databases">
        <authorList>
            <person name="Gilroy R."/>
        </authorList>
    </citation>
    <scope>NUCLEOTIDE SEQUENCE</scope>
    <source>
        <strain evidence="2">CHK179-5677</strain>
    </source>
</reference>
<dbReference type="InterPro" id="IPR021215">
    <property type="entry name" value="DUF2752"/>
</dbReference>
<comment type="caution">
    <text evidence="2">The sequence shown here is derived from an EMBL/GenBank/DDBJ whole genome shotgun (WGS) entry which is preliminary data.</text>
</comment>
<dbReference type="Proteomes" id="UP000760668">
    <property type="component" value="Unassembled WGS sequence"/>
</dbReference>
<reference evidence="2" key="1">
    <citation type="journal article" date="2021" name="PeerJ">
        <title>Extensive microbial diversity within the chicken gut microbiome revealed by metagenomics and culture.</title>
        <authorList>
            <person name="Gilroy R."/>
            <person name="Ravi A."/>
            <person name="Getino M."/>
            <person name="Pursley I."/>
            <person name="Horton D.L."/>
            <person name="Alikhan N.F."/>
            <person name="Baker D."/>
            <person name="Gharbi K."/>
            <person name="Hall N."/>
            <person name="Watson M."/>
            <person name="Adriaenssens E.M."/>
            <person name="Foster-Nyarko E."/>
            <person name="Jarju S."/>
            <person name="Secka A."/>
            <person name="Antonio M."/>
            <person name="Oren A."/>
            <person name="Chaudhuri R.R."/>
            <person name="La Ragione R."/>
            <person name="Hildebrand F."/>
            <person name="Pallen M.J."/>
        </authorList>
    </citation>
    <scope>NUCLEOTIDE SEQUENCE</scope>
    <source>
        <strain evidence="2">CHK179-5677</strain>
    </source>
</reference>
<evidence type="ECO:0000256" key="1">
    <source>
        <dbReference type="SAM" id="Phobius"/>
    </source>
</evidence>
<dbReference type="RefSeq" id="WP_295370327.1">
    <property type="nucleotide sequence ID" value="NZ_DYUC01000094.1"/>
</dbReference>
<protein>
    <submittedName>
        <fullName evidence="2">DUF2752 domain-containing protein</fullName>
    </submittedName>
</protein>
<proteinExistence type="predicted"/>
<dbReference type="AlphaFoldDB" id="A0A921MNM8"/>
<feature type="transmembrane region" description="Helical" evidence="1">
    <location>
        <begin position="12"/>
        <end position="37"/>
    </location>
</feature>
<keyword evidence="1" id="KW-0812">Transmembrane</keyword>
<organism evidence="2 3">
    <name type="scientific">Pseudoflavonifractor capillosus</name>
    <dbReference type="NCBI Taxonomy" id="106588"/>
    <lineage>
        <taxon>Bacteria</taxon>
        <taxon>Bacillati</taxon>
        <taxon>Bacillota</taxon>
        <taxon>Clostridia</taxon>
        <taxon>Eubacteriales</taxon>
        <taxon>Oscillospiraceae</taxon>
        <taxon>Pseudoflavonifractor</taxon>
    </lineage>
</organism>
<keyword evidence="1" id="KW-0472">Membrane</keyword>
<accession>A0A921MNM8</accession>
<name>A0A921MNM8_9FIRM</name>
<evidence type="ECO:0000313" key="3">
    <source>
        <dbReference type="Proteomes" id="UP000760668"/>
    </source>
</evidence>
<keyword evidence="1" id="KW-1133">Transmembrane helix</keyword>
<dbReference type="EMBL" id="DYUC01000094">
    <property type="protein sequence ID" value="HJG87184.1"/>
    <property type="molecule type" value="Genomic_DNA"/>
</dbReference>
<feature type="transmembrane region" description="Helical" evidence="1">
    <location>
        <begin position="108"/>
        <end position="126"/>
    </location>
</feature>
<gene>
    <name evidence="2" type="ORF">K8V01_09220</name>
</gene>
<feature type="transmembrane region" description="Helical" evidence="1">
    <location>
        <begin position="69"/>
        <end position="88"/>
    </location>
</feature>